<feature type="domain" description="Glycosyl hydrolase family 13 catalytic" evidence="14">
    <location>
        <begin position="112"/>
        <end position="459"/>
    </location>
</feature>
<dbReference type="InterPro" id="IPR013780">
    <property type="entry name" value="Glyco_hydro_b"/>
</dbReference>
<dbReference type="Pfam" id="PF02806">
    <property type="entry name" value="Alpha-amylase_C"/>
    <property type="match status" value="1"/>
</dbReference>
<dbReference type="SMART" id="SM00642">
    <property type="entry name" value="Aamy"/>
    <property type="match status" value="1"/>
</dbReference>
<evidence type="ECO:0000256" key="6">
    <source>
        <dbReference type="ARBA" id="ARBA00022723"/>
    </source>
</evidence>
<dbReference type="CDD" id="cd11317">
    <property type="entry name" value="AmyAc_bac_euk_AmyA"/>
    <property type="match status" value="1"/>
</dbReference>
<dbReference type="EMBL" id="QJKF01000001">
    <property type="protein sequence ID" value="PXX70836.1"/>
    <property type="molecule type" value="Genomic_DNA"/>
</dbReference>
<keyword evidence="9 12" id="KW-0119">Carbohydrate metabolism</keyword>
<keyword evidence="8" id="KW-0106">Calcium</keyword>
<dbReference type="InterPro" id="IPR031319">
    <property type="entry name" value="A-amylase_C"/>
</dbReference>
<evidence type="ECO:0000256" key="4">
    <source>
        <dbReference type="ARBA" id="ARBA00012595"/>
    </source>
</evidence>
<dbReference type="InterPro" id="IPR006047">
    <property type="entry name" value="GH13_cat_dom"/>
</dbReference>
<evidence type="ECO:0000256" key="7">
    <source>
        <dbReference type="ARBA" id="ARBA00022801"/>
    </source>
</evidence>
<keyword evidence="10 12" id="KW-0326">Glycosidase</keyword>
<sequence length="556" mass="60407">MFMHFAKGGGRCGRVSGLRLRRLSRLIARAVQSAWSPGELCDRIGLRIPCLLATVPQQPPTRRGSEQTVWSHPSITVAPMLRVWVFALVTAVTTTWVAVPGQPSAEEPAERDVIAQMFGWNWRSIGRECQTTLGKLGYGAVQTSPAQEHSLWPDKGFPWWQSYSAVSYKLDSRFGSREEFAAMVRGCHDAGVRVYVDAVINNMSALDGCGVGSAVTPYCHEWYPAVPYGERDFHHCGTPGNAVEDLTDRAQVFTCRSFNGADLATEDDSVRDRIAGYLNDLLSLGVDGFRIDSAKYVPPEDISAIEARLIRPAYVYQEVIYGWGEAVQPEEYLATGAVMDLRYAGTLSAIFRQGRLASLREFGSALPSDKTVVFVANHDTEHNGSTLTYADGDRYALANAFMLAWPYGRPKVLSGYAFRGYDEPPPSDPLGRAMDATCGDGHWLCEHAWPGIGGMVAFHERVRGQPVVGWSDNGGNRIAFGRGSEGYLVLNGEDFPESGDYHTTLPAGRYCDVLHGALEGGACTGPTYQIDDAGVLHADIAAQSGIALHTGAVAAG</sequence>
<dbReference type="SUPFAM" id="SSF51445">
    <property type="entry name" value="(Trans)glycosidases"/>
    <property type="match status" value="1"/>
</dbReference>
<evidence type="ECO:0000256" key="9">
    <source>
        <dbReference type="ARBA" id="ARBA00023277"/>
    </source>
</evidence>
<evidence type="ECO:0000256" key="5">
    <source>
        <dbReference type="ARBA" id="ARBA00017303"/>
    </source>
</evidence>
<dbReference type="GO" id="GO:0005975">
    <property type="term" value="P:carbohydrate metabolic process"/>
    <property type="evidence" value="ECO:0007669"/>
    <property type="project" value="InterPro"/>
</dbReference>
<evidence type="ECO:0000259" key="14">
    <source>
        <dbReference type="SMART" id="SM00642"/>
    </source>
</evidence>
<protein>
    <recommendedName>
        <fullName evidence="5 12">Alpha-amylase</fullName>
        <ecNumber evidence="4 12">3.2.1.1</ecNumber>
    </recommendedName>
</protein>
<comment type="caution">
    <text evidence="15">The sequence shown here is derived from an EMBL/GenBank/DDBJ whole genome shotgun (WGS) entry which is preliminary data.</text>
</comment>
<name>A0A318K9S4_9NOCA</name>
<dbReference type="EC" id="3.2.1.1" evidence="4 12"/>
<dbReference type="Gene3D" id="3.20.20.80">
    <property type="entry name" value="Glycosidases"/>
    <property type="match status" value="1"/>
</dbReference>
<evidence type="ECO:0000256" key="8">
    <source>
        <dbReference type="ARBA" id="ARBA00022837"/>
    </source>
</evidence>
<evidence type="ECO:0000256" key="10">
    <source>
        <dbReference type="ARBA" id="ARBA00023295"/>
    </source>
</evidence>
<dbReference type="PRINTS" id="PR00110">
    <property type="entry name" value="ALPHAAMYLASE"/>
</dbReference>
<accession>A0A318K9S4</accession>
<organism evidence="15 16">
    <name type="scientific">Nocardia tenerifensis</name>
    <dbReference type="NCBI Taxonomy" id="228006"/>
    <lineage>
        <taxon>Bacteria</taxon>
        <taxon>Bacillati</taxon>
        <taxon>Actinomycetota</taxon>
        <taxon>Actinomycetes</taxon>
        <taxon>Mycobacteriales</taxon>
        <taxon>Nocardiaceae</taxon>
        <taxon>Nocardia</taxon>
    </lineage>
</organism>
<dbReference type="GO" id="GO:0046872">
    <property type="term" value="F:metal ion binding"/>
    <property type="evidence" value="ECO:0007669"/>
    <property type="project" value="UniProtKB-KW"/>
</dbReference>
<evidence type="ECO:0000256" key="11">
    <source>
        <dbReference type="RuleBase" id="RU003615"/>
    </source>
</evidence>
<dbReference type="Gene3D" id="2.60.40.1180">
    <property type="entry name" value="Golgi alpha-mannosidase II"/>
    <property type="match status" value="1"/>
</dbReference>
<evidence type="ECO:0000256" key="1">
    <source>
        <dbReference type="ARBA" id="ARBA00000548"/>
    </source>
</evidence>
<evidence type="ECO:0000256" key="2">
    <source>
        <dbReference type="ARBA" id="ARBA00001913"/>
    </source>
</evidence>
<evidence type="ECO:0000256" key="3">
    <source>
        <dbReference type="ARBA" id="ARBA00008061"/>
    </source>
</evidence>
<comment type="cofactor">
    <cofactor evidence="2">
        <name>Ca(2+)</name>
        <dbReference type="ChEBI" id="CHEBI:29108"/>
    </cofactor>
</comment>
<dbReference type="SMART" id="SM00632">
    <property type="entry name" value="Aamy_C"/>
    <property type="match status" value="1"/>
</dbReference>
<dbReference type="SUPFAM" id="SSF51011">
    <property type="entry name" value="Glycosyl hydrolase domain"/>
    <property type="match status" value="1"/>
</dbReference>
<dbReference type="InterPro" id="IPR017853">
    <property type="entry name" value="GH"/>
</dbReference>
<keyword evidence="7 12" id="KW-0378">Hydrolase</keyword>
<dbReference type="AlphaFoldDB" id="A0A318K9S4"/>
<dbReference type="GO" id="GO:0004556">
    <property type="term" value="F:alpha-amylase activity"/>
    <property type="evidence" value="ECO:0007669"/>
    <property type="project" value="UniProtKB-UniRule"/>
</dbReference>
<reference evidence="15 16" key="1">
    <citation type="submission" date="2018-05" db="EMBL/GenBank/DDBJ databases">
        <title>Genomic Encyclopedia of Type Strains, Phase IV (KMG-IV): sequencing the most valuable type-strain genomes for metagenomic binning, comparative biology and taxonomic classification.</title>
        <authorList>
            <person name="Goeker M."/>
        </authorList>
    </citation>
    <scope>NUCLEOTIDE SEQUENCE [LARGE SCALE GENOMIC DNA]</scope>
    <source>
        <strain evidence="15 16">DSM 44704</strain>
    </source>
</reference>
<evidence type="ECO:0000259" key="13">
    <source>
        <dbReference type="SMART" id="SM00632"/>
    </source>
</evidence>
<dbReference type="PANTHER" id="PTHR43447">
    <property type="entry name" value="ALPHA-AMYLASE"/>
    <property type="match status" value="1"/>
</dbReference>
<evidence type="ECO:0000313" key="16">
    <source>
        <dbReference type="Proteomes" id="UP000247569"/>
    </source>
</evidence>
<dbReference type="Proteomes" id="UP000247569">
    <property type="component" value="Unassembled WGS sequence"/>
</dbReference>
<keyword evidence="6" id="KW-0479">Metal-binding</keyword>
<dbReference type="InterPro" id="IPR006048">
    <property type="entry name" value="A-amylase/branching_C"/>
</dbReference>
<keyword evidence="16" id="KW-1185">Reference proteome</keyword>
<dbReference type="Pfam" id="PF00128">
    <property type="entry name" value="Alpha-amylase"/>
    <property type="match status" value="1"/>
</dbReference>
<evidence type="ECO:0000256" key="12">
    <source>
        <dbReference type="RuleBase" id="RU361134"/>
    </source>
</evidence>
<gene>
    <name evidence="15" type="ORF">DFR70_101257</name>
</gene>
<comment type="catalytic activity">
    <reaction evidence="1 12">
        <text>Endohydrolysis of (1-&gt;4)-alpha-D-glucosidic linkages in polysaccharides containing three or more (1-&gt;4)-alpha-linked D-glucose units.</text>
        <dbReference type="EC" id="3.2.1.1"/>
    </reaction>
</comment>
<dbReference type="InterPro" id="IPR006046">
    <property type="entry name" value="Alpha_amylase"/>
</dbReference>
<feature type="domain" description="Alpha-amylase C-terminal" evidence="13">
    <location>
        <begin position="468"/>
        <end position="553"/>
    </location>
</feature>
<comment type="similarity">
    <text evidence="3 11">Belongs to the glycosyl hydrolase 13 family.</text>
</comment>
<proteinExistence type="inferred from homology"/>
<evidence type="ECO:0000313" key="15">
    <source>
        <dbReference type="EMBL" id="PXX70836.1"/>
    </source>
</evidence>